<dbReference type="OrthoDB" id="9777219at2"/>
<gene>
    <name evidence="6" type="ORF">EOI86_15450</name>
</gene>
<evidence type="ECO:0000313" key="6">
    <source>
        <dbReference type="EMBL" id="RVU36579.1"/>
    </source>
</evidence>
<dbReference type="RefSeq" id="WP_127766055.1">
    <property type="nucleotide sequence ID" value="NZ_SADE01000002.1"/>
</dbReference>
<keyword evidence="3" id="KW-0812">Transmembrane</keyword>
<keyword evidence="1" id="KW-0175">Coiled coil</keyword>
<protein>
    <submittedName>
        <fullName evidence="6">ABC transporter</fullName>
    </submittedName>
</protein>
<keyword evidence="3" id="KW-0472">Membrane</keyword>
<proteinExistence type="predicted"/>
<dbReference type="InterPro" id="IPR055396">
    <property type="entry name" value="DUF7088"/>
</dbReference>
<dbReference type="EMBL" id="SADE01000002">
    <property type="protein sequence ID" value="RVU36579.1"/>
    <property type="molecule type" value="Genomic_DNA"/>
</dbReference>
<dbReference type="Proteomes" id="UP000287447">
    <property type="component" value="Unassembled WGS sequence"/>
</dbReference>
<dbReference type="InterPro" id="IPR019196">
    <property type="entry name" value="ABC_transp_unknown"/>
</dbReference>
<dbReference type="Pfam" id="PF09822">
    <property type="entry name" value="ABC_transp_aux"/>
    <property type="match status" value="1"/>
</dbReference>
<feature type="domain" description="ABC-type uncharacterised transport system" evidence="4">
    <location>
        <begin position="181"/>
        <end position="512"/>
    </location>
</feature>
<evidence type="ECO:0000256" key="3">
    <source>
        <dbReference type="SAM" id="Phobius"/>
    </source>
</evidence>
<comment type="caution">
    <text evidence="6">The sequence shown here is derived from an EMBL/GenBank/DDBJ whole genome shotgun (WGS) entry which is preliminary data.</text>
</comment>
<keyword evidence="7" id="KW-1185">Reference proteome</keyword>
<evidence type="ECO:0000259" key="5">
    <source>
        <dbReference type="Pfam" id="PF23357"/>
    </source>
</evidence>
<accession>A0A3S2W9J8</accession>
<sequence>MSNIFLRRRGWIVGVLAAILVFVVVNVTIDRVVGVRLDLTQDRLYTLSDGTRSVLKNLPKHVTVTFYNSEELGRRIPQYASFADRIDDMLQEMEAVAEGNLTVEKVNPEPFSEAEDKAVELGLQGVPVDDSGDKVYFGVNAVADDPEESRGIPFFQADRDTFLEYDLMKMIWRAANPDPAVVGVISSKEVFGNPLGRNQDPWYLMIQMQDFFDTRRISSAEALIENDPDMLLIIHPAGLDDDLIYGIDQFMLRGGRAIIMADPMNEAAASLRLAPGQPSMVPETSNMPKIFDAWGIEIPQGQTIGDRSLASMVNAGGEGQVKAAPYISWIEPKEANRNMDDAVMASVKDLVLPTPGSIEVKDGATVTVTPLITTTTDATIVPNDNTKRPNPLELLDDYEPTGKVYTLAARITGMVKTAFPDGPPVKEKPKAEDAAGGDASNDAASEAVETEPAAEEPKGPDFGPHLSESTAPLNVILIADADMAQDPYWVNVRNFFGQRVAVPFMDNGNFILSGLENLEGSNELLSLRARRNGKRPFQLIDNLRLAAEEQFRSEEQALQQKMQETEAKLAELQQGQGDASGAVTEEQQAAVDGFTDQLLEIRRNLRQVNLELRKDIETLQTKLRFMNIALVPILVAIFAIGLGIYRARRRSSAG</sequence>
<feature type="transmembrane region" description="Helical" evidence="3">
    <location>
        <begin position="625"/>
        <end position="645"/>
    </location>
</feature>
<feature type="domain" description="DUF7088" evidence="5">
    <location>
        <begin position="41"/>
        <end position="139"/>
    </location>
</feature>
<feature type="compositionally biased region" description="Low complexity" evidence="2">
    <location>
        <begin position="434"/>
        <end position="447"/>
    </location>
</feature>
<organism evidence="6 7">
    <name type="scientific">Hwanghaeella grinnelliae</name>
    <dbReference type="NCBI Taxonomy" id="2500179"/>
    <lineage>
        <taxon>Bacteria</taxon>
        <taxon>Pseudomonadati</taxon>
        <taxon>Pseudomonadota</taxon>
        <taxon>Alphaproteobacteria</taxon>
        <taxon>Rhodospirillales</taxon>
        <taxon>Rhodospirillaceae</taxon>
        <taxon>Hwanghaeella</taxon>
    </lineage>
</organism>
<dbReference type="Pfam" id="PF23357">
    <property type="entry name" value="DUF7088"/>
    <property type="match status" value="1"/>
</dbReference>
<reference evidence="7" key="1">
    <citation type="submission" date="2019-01" db="EMBL/GenBank/DDBJ databases">
        <title>Gri0909 isolated from a small marine red alga.</title>
        <authorList>
            <person name="Kim J."/>
            <person name="Jeong S.E."/>
            <person name="Jeon C.O."/>
        </authorList>
    </citation>
    <scope>NUCLEOTIDE SEQUENCE [LARGE SCALE GENOMIC DNA]</scope>
    <source>
        <strain evidence="7">Gri0909</strain>
    </source>
</reference>
<feature type="transmembrane region" description="Helical" evidence="3">
    <location>
        <begin position="12"/>
        <end position="29"/>
    </location>
</feature>
<evidence type="ECO:0000256" key="2">
    <source>
        <dbReference type="SAM" id="MobiDB-lite"/>
    </source>
</evidence>
<keyword evidence="3" id="KW-1133">Transmembrane helix</keyword>
<dbReference type="AlphaFoldDB" id="A0A3S2W9J8"/>
<name>A0A3S2W9J8_9PROT</name>
<feature type="region of interest" description="Disordered" evidence="2">
    <location>
        <begin position="418"/>
        <end position="467"/>
    </location>
</feature>
<evidence type="ECO:0000256" key="1">
    <source>
        <dbReference type="SAM" id="Coils"/>
    </source>
</evidence>
<evidence type="ECO:0000313" key="7">
    <source>
        <dbReference type="Proteomes" id="UP000287447"/>
    </source>
</evidence>
<feature type="coiled-coil region" evidence="1">
    <location>
        <begin position="544"/>
        <end position="575"/>
    </location>
</feature>
<evidence type="ECO:0000259" key="4">
    <source>
        <dbReference type="Pfam" id="PF09822"/>
    </source>
</evidence>
<feature type="compositionally biased region" description="Basic and acidic residues" evidence="2">
    <location>
        <begin position="424"/>
        <end position="433"/>
    </location>
</feature>